<feature type="region of interest" description="Disordered" evidence="1">
    <location>
        <begin position="420"/>
        <end position="465"/>
    </location>
</feature>
<feature type="compositionally biased region" description="Basic and acidic residues" evidence="1">
    <location>
        <begin position="46"/>
        <end position="56"/>
    </location>
</feature>
<dbReference type="STRING" id="569365.A0A0D2BXZ8"/>
<evidence type="ECO:0000256" key="1">
    <source>
        <dbReference type="SAM" id="MobiDB-lite"/>
    </source>
</evidence>
<feature type="compositionally biased region" description="Polar residues" evidence="1">
    <location>
        <begin position="97"/>
        <end position="107"/>
    </location>
</feature>
<proteinExistence type="predicted"/>
<reference evidence="2 3" key="1">
    <citation type="submission" date="2015-01" db="EMBL/GenBank/DDBJ databases">
        <title>The Genome Sequence of Cladophialophora immunda CBS83496.</title>
        <authorList>
            <consortium name="The Broad Institute Genomics Platform"/>
            <person name="Cuomo C."/>
            <person name="de Hoog S."/>
            <person name="Gorbushina A."/>
            <person name="Stielow B."/>
            <person name="Teixiera M."/>
            <person name="Abouelleil A."/>
            <person name="Chapman S.B."/>
            <person name="Priest M."/>
            <person name="Young S.K."/>
            <person name="Wortman J."/>
            <person name="Nusbaum C."/>
            <person name="Birren B."/>
        </authorList>
    </citation>
    <scope>NUCLEOTIDE SEQUENCE [LARGE SCALE GENOMIC DNA]</scope>
    <source>
        <strain evidence="2 3">CBS 83496</strain>
    </source>
</reference>
<name>A0A0D2BXZ8_9EURO</name>
<feature type="region of interest" description="Disordered" evidence="1">
    <location>
        <begin position="216"/>
        <end position="235"/>
    </location>
</feature>
<dbReference type="GeneID" id="27350619"/>
<sequence>MSSFRQPALSISEQVHRWLSNVEQGSTGLDHKDSSPNVPFHRLKRKAETQRTREPVSELLNSERAGATYEGQQRSAGEKVQVKRRSGNQAKLGPPSDSRNLIQGNNRTKSREDGNVVDAGEKYARKLRHRTKPDRYEYKGAMEKPLKKRESRKIARKNSAMLQNHDFQASNVASGRLTLNPNAGPGFLAKAKSSADAGKTGLPDLTFSEMAFLKRKRQENGGRFPRIKEQDPRKKNCTSLHHEIAEFFSRPRGLRHEGSCLRNQPSTDSCVSWSGSPVPKRISLIHPRLSSVARSDKSESIHLHEAHGPTAPPVVRPTSSTSADFLEKFTTDALLHGVEEFSRGEKRRYSLTDLKKLAAQAASDLASDEGSGHDIDIVGNVIDSTNELQWPMLPISKGTLDSPHPTVPQQQRSLNQSAEYCNEPRREHPSVQPSGHNRVLLDAGSDKQDVDRISPSGSGPLRQLVSPTWHPQSLWEGFADMPMSSCHVHYSRNRHKDRELPLDADSIPELQRCAAGLGHSNRPAPAKPAVTGNFMNETEALHTIAESPCELDDFDRKLLQLGTGLALSESGAMVDRESPLYETDVEKPLQDAVGYWCEAFADSAADRYRAHDSLGVRHIRDVPVDNSQFQHGQEFARSYRHTSQDTTEGFSGFSRRHLLY</sequence>
<gene>
    <name evidence="2" type="ORF">PV07_11425</name>
</gene>
<evidence type="ECO:0000313" key="3">
    <source>
        <dbReference type="Proteomes" id="UP000054466"/>
    </source>
</evidence>
<dbReference type="Proteomes" id="UP000054466">
    <property type="component" value="Unassembled WGS sequence"/>
</dbReference>
<dbReference type="VEuPathDB" id="FungiDB:PV07_11425"/>
<keyword evidence="3" id="KW-1185">Reference proteome</keyword>
<accession>A0A0D2BXZ8</accession>
<dbReference type="EMBL" id="KN847046">
    <property type="protein sequence ID" value="KIW23205.1"/>
    <property type="molecule type" value="Genomic_DNA"/>
</dbReference>
<evidence type="ECO:0000313" key="2">
    <source>
        <dbReference type="EMBL" id="KIW23205.1"/>
    </source>
</evidence>
<protein>
    <submittedName>
        <fullName evidence="2">Uncharacterized protein</fullName>
    </submittedName>
</protein>
<dbReference type="HOGENOM" id="CLU_027281_0_0_1"/>
<dbReference type="OrthoDB" id="2537141at2759"/>
<dbReference type="RefSeq" id="XP_016243421.1">
    <property type="nucleotide sequence ID" value="XM_016398859.1"/>
</dbReference>
<dbReference type="AlphaFoldDB" id="A0A0D2BXZ8"/>
<organism evidence="2 3">
    <name type="scientific">Cladophialophora immunda</name>
    <dbReference type="NCBI Taxonomy" id="569365"/>
    <lineage>
        <taxon>Eukaryota</taxon>
        <taxon>Fungi</taxon>
        <taxon>Dikarya</taxon>
        <taxon>Ascomycota</taxon>
        <taxon>Pezizomycotina</taxon>
        <taxon>Eurotiomycetes</taxon>
        <taxon>Chaetothyriomycetidae</taxon>
        <taxon>Chaetothyriales</taxon>
        <taxon>Herpotrichiellaceae</taxon>
        <taxon>Cladophialophora</taxon>
    </lineage>
</organism>
<feature type="compositionally biased region" description="Basic and acidic residues" evidence="1">
    <location>
        <begin position="226"/>
        <end position="235"/>
    </location>
</feature>
<feature type="region of interest" description="Disordered" evidence="1">
    <location>
        <begin position="22"/>
        <end position="113"/>
    </location>
</feature>